<dbReference type="GO" id="GO:0090563">
    <property type="term" value="F:protein-phosphocysteine-sugar phosphotransferase activity"/>
    <property type="evidence" value="ECO:0007669"/>
    <property type="project" value="TreeGrafter"/>
</dbReference>
<dbReference type="GO" id="GO:0016301">
    <property type="term" value="F:kinase activity"/>
    <property type="evidence" value="ECO:0007669"/>
    <property type="project" value="UniProtKB-KW"/>
</dbReference>
<dbReference type="InterPro" id="IPR003353">
    <property type="entry name" value="PTS_IIB_fruc"/>
</dbReference>
<keyword evidence="5" id="KW-0762">Sugar transport</keyword>
<evidence type="ECO:0000256" key="3">
    <source>
        <dbReference type="ARBA" id="ARBA00022448"/>
    </source>
</evidence>
<dbReference type="AlphaFoldDB" id="A0A2T3N2H8"/>
<comment type="catalytic activity">
    <reaction evidence="1">
        <text>D-fructose(out) + N(pros)-phospho-L-histidyl-[protein] = D-fructose 1-phosphate(in) + L-histidyl-[protein]</text>
        <dbReference type="Rhea" id="RHEA:49252"/>
        <dbReference type="Rhea" id="RHEA-COMP:9745"/>
        <dbReference type="Rhea" id="RHEA-COMP:9746"/>
        <dbReference type="ChEBI" id="CHEBI:29979"/>
        <dbReference type="ChEBI" id="CHEBI:37721"/>
        <dbReference type="ChEBI" id="CHEBI:58674"/>
        <dbReference type="ChEBI" id="CHEBI:64837"/>
        <dbReference type="EC" id="2.7.1.202"/>
    </reaction>
</comment>
<evidence type="ECO:0000256" key="5">
    <source>
        <dbReference type="ARBA" id="ARBA00022597"/>
    </source>
</evidence>
<keyword evidence="11" id="KW-1185">Reference proteome</keyword>
<gene>
    <name evidence="10" type="ORF">C9I89_03245</name>
</gene>
<dbReference type="GO" id="GO:0022877">
    <property type="term" value="F:protein-N(PI)-phosphohistidine-fructose phosphotransferase system transporter activity"/>
    <property type="evidence" value="ECO:0007669"/>
    <property type="project" value="InterPro"/>
</dbReference>
<comment type="caution">
    <text evidence="10">The sequence shown here is derived from an EMBL/GenBank/DDBJ whole genome shotgun (WGS) entry which is preliminary data.</text>
</comment>
<evidence type="ECO:0000313" key="11">
    <source>
        <dbReference type="Proteomes" id="UP000240904"/>
    </source>
</evidence>
<accession>A0A2T3N2H8</accession>
<feature type="domain" description="PTS EIIB type-2" evidence="9">
    <location>
        <begin position="1"/>
        <end position="99"/>
    </location>
</feature>
<keyword evidence="6" id="KW-0808">Transferase</keyword>
<evidence type="ECO:0000313" key="10">
    <source>
        <dbReference type="EMBL" id="PSW06566.1"/>
    </source>
</evidence>
<dbReference type="Gene3D" id="3.40.50.2300">
    <property type="match status" value="1"/>
</dbReference>
<dbReference type="InterPro" id="IPR036095">
    <property type="entry name" value="PTS_EIIB-like_sf"/>
</dbReference>
<dbReference type="Proteomes" id="UP000240904">
    <property type="component" value="Unassembled WGS sequence"/>
</dbReference>
<dbReference type="EC" id="2.7.1.202" evidence="2"/>
<dbReference type="EMBL" id="PYMC01000002">
    <property type="protein sequence ID" value="PSW06566.1"/>
    <property type="molecule type" value="Genomic_DNA"/>
</dbReference>
<evidence type="ECO:0000256" key="4">
    <source>
        <dbReference type="ARBA" id="ARBA00022553"/>
    </source>
</evidence>
<dbReference type="InterPro" id="IPR050864">
    <property type="entry name" value="Bacterial_PTS_Sugar_Transport"/>
</dbReference>
<keyword evidence="8" id="KW-0418">Kinase</keyword>
<evidence type="ECO:0000256" key="8">
    <source>
        <dbReference type="ARBA" id="ARBA00022777"/>
    </source>
</evidence>
<keyword evidence="7" id="KW-0598">Phosphotransferase system</keyword>
<evidence type="ECO:0000256" key="6">
    <source>
        <dbReference type="ARBA" id="ARBA00022679"/>
    </source>
</evidence>
<evidence type="ECO:0000256" key="2">
    <source>
        <dbReference type="ARBA" id="ARBA00012799"/>
    </source>
</evidence>
<dbReference type="OrthoDB" id="9782569at2"/>
<reference evidence="10 11" key="1">
    <citation type="submission" date="2018-03" db="EMBL/GenBank/DDBJ databases">
        <title>Whole genome sequencing of Histamine producing bacteria.</title>
        <authorList>
            <person name="Butler K."/>
        </authorList>
    </citation>
    <scope>NUCLEOTIDE SEQUENCE [LARGE SCALE GENOMIC DNA]</scope>
    <source>
        <strain evidence="10 11">DSM 16190</strain>
    </source>
</reference>
<dbReference type="Pfam" id="PF02302">
    <property type="entry name" value="PTS_IIB"/>
    <property type="match status" value="1"/>
</dbReference>
<proteinExistence type="predicted"/>
<keyword evidence="3" id="KW-0813">Transport</keyword>
<dbReference type="CDD" id="cd05569">
    <property type="entry name" value="PTS_IIB_fructose"/>
    <property type="match status" value="1"/>
</dbReference>
<dbReference type="InterPro" id="IPR013011">
    <property type="entry name" value="PTS_EIIB_2"/>
</dbReference>
<dbReference type="GO" id="GO:0009401">
    <property type="term" value="P:phosphoenolpyruvate-dependent sugar phosphotransferase system"/>
    <property type="evidence" value="ECO:0007669"/>
    <property type="project" value="UniProtKB-KW"/>
</dbReference>
<dbReference type="PANTHER" id="PTHR30505:SF0">
    <property type="entry name" value="FRUCTOSE-LIKE PTS SYSTEM EIIBC COMPONENT-RELATED"/>
    <property type="match status" value="1"/>
</dbReference>
<dbReference type="NCBIfam" id="TIGR00829">
    <property type="entry name" value="FRU"/>
    <property type="match status" value="1"/>
</dbReference>
<evidence type="ECO:0000256" key="7">
    <source>
        <dbReference type="ARBA" id="ARBA00022683"/>
    </source>
</evidence>
<dbReference type="RefSeq" id="WP_107281930.1">
    <property type="nucleotide sequence ID" value="NZ_PYMC01000002.1"/>
</dbReference>
<dbReference type="PANTHER" id="PTHR30505">
    <property type="entry name" value="FRUCTOSE-LIKE PERMEASE"/>
    <property type="match status" value="1"/>
</dbReference>
<keyword evidence="4" id="KW-0597">Phosphoprotein</keyword>
<dbReference type="GO" id="GO:0005886">
    <property type="term" value="C:plasma membrane"/>
    <property type="evidence" value="ECO:0007669"/>
    <property type="project" value="TreeGrafter"/>
</dbReference>
<evidence type="ECO:0000256" key="1">
    <source>
        <dbReference type="ARBA" id="ARBA00001401"/>
    </source>
</evidence>
<protein>
    <recommendedName>
        <fullName evidence="2">protein-N(pi)-phosphohistidine--D-fructose phosphotransferase</fullName>
        <ecNumber evidence="2">2.7.1.202</ecNumber>
    </recommendedName>
</protein>
<evidence type="ECO:0000259" key="9">
    <source>
        <dbReference type="PROSITE" id="PS51099"/>
    </source>
</evidence>
<organism evidence="10 11">
    <name type="scientific">Photobacterium lipolyticum</name>
    <dbReference type="NCBI Taxonomy" id="266810"/>
    <lineage>
        <taxon>Bacteria</taxon>
        <taxon>Pseudomonadati</taxon>
        <taxon>Pseudomonadota</taxon>
        <taxon>Gammaproteobacteria</taxon>
        <taxon>Vibrionales</taxon>
        <taxon>Vibrionaceae</taxon>
        <taxon>Photobacterium</taxon>
    </lineage>
</organism>
<dbReference type="InterPro" id="IPR003501">
    <property type="entry name" value="PTS_EIIB_2/3"/>
</dbReference>
<dbReference type="SUPFAM" id="SSF52794">
    <property type="entry name" value="PTS system IIB component-like"/>
    <property type="match status" value="1"/>
</dbReference>
<sequence length="112" mass="12205">MKLIAVTACISGVAHTYMAAEQLEKLCHKKGFPIKIETQGALGIDHALSSEDIDAAQIVIIAADISIEGFERFQRNRIIKLPIKTILKSPDIILSAIEKIRNAPPSTVLEIS</sequence>
<dbReference type="PROSITE" id="PS51099">
    <property type="entry name" value="PTS_EIIB_TYPE_2"/>
    <property type="match status" value="1"/>
</dbReference>
<name>A0A2T3N2H8_9GAMM</name>